<proteinExistence type="predicted"/>
<evidence type="ECO:0000313" key="1">
    <source>
        <dbReference type="EMBL" id="CCC48819.1"/>
    </source>
</evidence>
<accession>G0TXX6</accession>
<reference evidence="1" key="1">
    <citation type="journal article" date="2012" name="Proc. Natl. Acad. Sci. U.S.A.">
        <title>Antigenic diversity is generated by distinct evolutionary mechanisms in African trypanosome species.</title>
        <authorList>
            <person name="Jackson A.P."/>
            <person name="Berry A."/>
            <person name="Aslett M."/>
            <person name="Allison H.C."/>
            <person name="Burton P."/>
            <person name="Vavrova-Anderson J."/>
            <person name="Brown R."/>
            <person name="Browne H."/>
            <person name="Corton N."/>
            <person name="Hauser H."/>
            <person name="Gamble J."/>
            <person name="Gilderthorp R."/>
            <person name="Marcello L."/>
            <person name="McQuillan J."/>
            <person name="Otto T.D."/>
            <person name="Quail M.A."/>
            <person name="Sanders M.J."/>
            <person name="van Tonder A."/>
            <person name="Ginger M.L."/>
            <person name="Field M.C."/>
            <person name="Barry J.D."/>
            <person name="Hertz-Fowler C."/>
            <person name="Berriman M."/>
        </authorList>
    </citation>
    <scope>NUCLEOTIDE SEQUENCE</scope>
    <source>
        <strain evidence="1">Y486</strain>
    </source>
</reference>
<dbReference type="VEuPathDB" id="TriTrypDB:TvY486_0701570"/>
<organism evidence="1">
    <name type="scientific">Trypanosoma vivax (strain Y486)</name>
    <dbReference type="NCBI Taxonomy" id="1055687"/>
    <lineage>
        <taxon>Eukaryota</taxon>
        <taxon>Discoba</taxon>
        <taxon>Euglenozoa</taxon>
        <taxon>Kinetoplastea</taxon>
        <taxon>Metakinetoplastina</taxon>
        <taxon>Trypanosomatida</taxon>
        <taxon>Trypanosomatidae</taxon>
        <taxon>Trypanosoma</taxon>
        <taxon>Duttonella</taxon>
    </lineage>
</organism>
<name>G0TXX6_TRYVY</name>
<dbReference type="EMBL" id="HE573023">
    <property type="protein sequence ID" value="CCC48819.1"/>
    <property type="molecule type" value="Genomic_DNA"/>
</dbReference>
<protein>
    <submittedName>
        <fullName evidence="1">Uncharacterized protein</fullName>
    </submittedName>
</protein>
<sequence length="123" mass="13914">MAFSGHRLHIPLSAVQNIEMHAFKWAHFVPTPLSCEQHQVKYWCSLISFVAICALSPLSSHFSSDLTIFFFVHCSATPPRLSVHIFHCHRLPSFFWRKAKSCNIQHINLTANSTLQNAALLAA</sequence>
<dbReference type="AlphaFoldDB" id="G0TXX6"/>
<gene>
    <name evidence="1" type="ORF">TVY486_0701570</name>
</gene>